<keyword evidence="3" id="KW-1185">Reference proteome</keyword>
<proteinExistence type="predicted"/>
<reference evidence="2 3" key="1">
    <citation type="submission" date="2024-06" db="EMBL/GenBank/DDBJ databases">
        <authorList>
            <person name="Kraege A."/>
            <person name="Thomma B."/>
        </authorList>
    </citation>
    <scope>NUCLEOTIDE SEQUENCE [LARGE SCALE GENOMIC DNA]</scope>
</reference>
<sequence length="126" mass="13826">MTAFDIDAFEVRAAEAERRLALLEQKGGQASSGPSDLLEQVSSVLHNVKEDLLEAKAERAQLMADKEALKIELAKQRYRVDSHILPYVEKLRDENAELKARLKEYNSSAGVSGVSSGVQNLKLASA</sequence>
<organism evidence="2 3">
    <name type="scientific">Coccomyxa viridis</name>
    <dbReference type="NCBI Taxonomy" id="1274662"/>
    <lineage>
        <taxon>Eukaryota</taxon>
        <taxon>Viridiplantae</taxon>
        <taxon>Chlorophyta</taxon>
        <taxon>core chlorophytes</taxon>
        <taxon>Trebouxiophyceae</taxon>
        <taxon>Trebouxiophyceae incertae sedis</taxon>
        <taxon>Coccomyxaceae</taxon>
        <taxon>Coccomyxa</taxon>
    </lineage>
</organism>
<gene>
    <name evidence="2" type="primary">g11372</name>
    <name evidence="2" type="ORF">VP750_LOCUS10174</name>
</gene>
<feature type="coiled-coil region" evidence="1">
    <location>
        <begin position="6"/>
        <end position="108"/>
    </location>
</feature>
<accession>A0ABP1GET0</accession>
<keyword evidence="1" id="KW-0175">Coiled coil</keyword>
<evidence type="ECO:0000313" key="3">
    <source>
        <dbReference type="Proteomes" id="UP001497392"/>
    </source>
</evidence>
<dbReference type="EMBL" id="CAXHTA020000018">
    <property type="protein sequence ID" value="CAL5228268.1"/>
    <property type="molecule type" value="Genomic_DNA"/>
</dbReference>
<evidence type="ECO:0000256" key="1">
    <source>
        <dbReference type="SAM" id="Coils"/>
    </source>
</evidence>
<evidence type="ECO:0000313" key="2">
    <source>
        <dbReference type="EMBL" id="CAL5228268.1"/>
    </source>
</evidence>
<name>A0ABP1GET0_9CHLO</name>
<protein>
    <submittedName>
        <fullName evidence="2">G11372 protein</fullName>
    </submittedName>
</protein>
<comment type="caution">
    <text evidence="2">The sequence shown here is derived from an EMBL/GenBank/DDBJ whole genome shotgun (WGS) entry which is preliminary data.</text>
</comment>
<dbReference type="Proteomes" id="UP001497392">
    <property type="component" value="Unassembled WGS sequence"/>
</dbReference>